<dbReference type="Gene3D" id="3.90.1720.10">
    <property type="entry name" value="endopeptidase domain like (from Nostoc punctiforme)"/>
    <property type="match status" value="1"/>
</dbReference>
<gene>
    <name evidence="4" type="ORF">FHS48_003422</name>
</gene>
<keyword evidence="2" id="KW-0732">Signal</keyword>
<proteinExistence type="predicted"/>
<comment type="caution">
    <text evidence="4">The sequence shown here is derived from an EMBL/GenBank/DDBJ whole genome shotgun (WGS) entry which is preliminary data.</text>
</comment>
<dbReference type="AlphaFoldDB" id="A0A7W9ZIB5"/>
<dbReference type="RefSeq" id="WP_184265216.1">
    <property type="nucleotide sequence ID" value="NZ_JACIIX010000015.1"/>
</dbReference>
<feature type="chain" id="PRO_5030527730" description="Peptidase C51 domain-containing protein" evidence="2">
    <location>
        <begin position="37"/>
        <end position="215"/>
    </location>
</feature>
<evidence type="ECO:0000313" key="4">
    <source>
        <dbReference type="EMBL" id="MBB6211976.1"/>
    </source>
</evidence>
<dbReference type="InterPro" id="IPR038765">
    <property type="entry name" value="Papain-like_cys_pep_sf"/>
</dbReference>
<dbReference type="Proteomes" id="UP000544872">
    <property type="component" value="Unassembled WGS sequence"/>
</dbReference>
<feature type="compositionally biased region" description="Basic and acidic residues" evidence="1">
    <location>
        <begin position="198"/>
        <end position="207"/>
    </location>
</feature>
<dbReference type="PROSITE" id="PS50911">
    <property type="entry name" value="CHAP"/>
    <property type="match status" value="1"/>
</dbReference>
<protein>
    <recommendedName>
        <fullName evidence="3">Peptidase C51 domain-containing protein</fullName>
    </recommendedName>
</protein>
<dbReference type="SUPFAM" id="SSF54001">
    <property type="entry name" value="Cysteine proteinases"/>
    <property type="match status" value="1"/>
</dbReference>
<evidence type="ECO:0000256" key="2">
    <source>
        <dbReference type="SAM" id="SignalP"/>
    </source>
</evidence>
<dbReference type="EMBL" id="JACIIX010000015">
    <property type="protein sequence ID" value="MBB6211976.1"/>
    <property type="molecule type" value="Genomic_DNA"/>
</dbReference>
<evidence type="ECO:0000259" key="3">
    <source>
        <dbReference type="PROSITE" id="PS50911"/>
    </source>
</evidence>
<sequence>MTQTTSSFLTRGIRALVVIAGLSCGLSVMSSGTAEAAAGWSCVPYARSITNVDLRGDAWRWWDNASGVYAKGQAPKAGSVLVFKKTRQMSRGHVAVVREVVSSRKIMIDHANWSRDGKVEQKVGVIDVSPKNDWSKTRVWYGPVADYGNTTYDTYGFIYTGGGDAPKAQPDARLYRASAGAVEEEAPRKGPKAGGKTKLSEKSLTDKKLRHMGTR</sequence>
<feature type="domain" description="Peptidase C51" evidence="3">
    <location>
        <begin position="17"/>
        <end position="138"/>
    </location>
</feature>
<dbReference type="Pfam" id="PF05257">
    <property type="entry name" value="CHAP"/>
    <property type="match status" value="1"/>
</dbReference>
<keyword evidence="5" id="KW-1185">Reference proteome</keyword>
<reference evidence="4 5" key="1">
    <citation type="submission" date="2020-08" db="EMBL/GenBank/DDBJ databases">
        <title>Genomic Encyclopedia of Type Strains, Phase IV (KMG-IV): sequencing the most valuable type-strain genomes for metagenomic binning, comparative biology and taxonomic classification.</title>
        <authorList>
            <person name="Goeker M."/>
        </authorList>
    </citation>
    <scope>NUCLEOTIDE SEQUENCE [LARGE SCALE GENOMIC DNA]</scope>
    <source>
        <strain evidence="4 5">DSM 11590</strain>
    </source>
</reference>
<name>A0A7W9ZIB5_NOVIT</name>
<evidence type="ECO:0000313" key="5">
    <source>
        <dbReference type="Proteomes" id="UP000544872"/>
    </source>
</evidence>
<evidence type="ECO:0000256" key="1">
    <source>
        <dbReference type="SAM" id="MobiDB-lite"/>
    </source>
</evidence>
<organism evidence="4 5">
    <name type="scientific">Novispirillum itersonii</name>
    <name type="common">Aquaspirillum itersonii</name>
    <dbReference type="NCBI Taxonomy" id="189"/>
    <lineage>
        <taxon>Bacteria</taxon>
        <taxon>Pseudomonadati</taxon>
        <taxon>Pseudomonadota</taxon>
        <taxon>Alphaproteobacteria</taxon>
        <taxon>Rhodospirillales</taxon>
        <taxon>Novispirillaceae</taxon>
        <taxon>Novispirillum</taxon>
    </lineage>
</organism>
<feature type="region of interest" description="Disordered" evidence="1">
    <location>
        <begin position="176"/>
        <end position="215"/>
    </location>
</feature>
<dbReference type="InterPro" id="IPR007921">
    <property type="entry name" value="CHAP_dom"/>
</dbReference>
<feature type="signal peptide" evidence="2">
    <location>
        <begin position="1"/>
        <end position="36"/>
    </location>
</feature>
<accession>A0A7W9ZIB5</accession>